<keyword evidence="2" id="KW-1185">Reference proteome</keyword>
<dbReference type="SUPFAM" id="SSF47769">
    <property type="entry name" value="SAM/Pointed domain"/>
    <property type="match status" value="1"/>
</dbReference>
<evidence type="ECO:0000313" key="1">
    <source>
        <dbReference type="EMBL" id="CAE7247284.1"/>
    </source>
</evidence>
<protein>
    <submittedName>
        <fullName evidence="1">Mfsd2ab protein</fullName>
    </submittedName>
</protein>
<evidence type="ECO:0000313" key="2">
    <source>
        <dbReference type="Proteomes" id="UP000604046"/>
    </source>
</evidence>
<dbReference type="InterPro" id="IPR013761">
    <property type="entry name" value="SAM/pointed_sf"/>
</dbReference>
<name>A0A812LNL2_9DINO</name>
<feature type="non-terminal residue" evidence="1">
    <location>
        <position position="1"/>
    </location>
</feature>
<proteinExistence type="predicted"/>
<dbReference type="EMBL" id="CAJNDS010001112">
    <property type="protein sequence ID" value="CAE7247284.1"/>
    <property type="molecule type" value="Genomic_DNA"/>
</dbReference>
<gene>
    <name evidence="1" type="primary">mfsd2ab</name>
    <name evidence="1" type="ORF">SNAT2548_LOCUS11808</name>
</gene>
<sequence>MPQPFEDTAGVERLLDDVGAWSLQEDVAQWLTKLSTVPADILDVATAAEDSWTRHFVVAHYNKMTDLEGLHIDKFGHRRLLLLAAQELRRAVQVASDRPTPLGPRGVGDFTVALSPTSSTGSGPGIAGPAYSACVPQ</sequence>
<accession>A0A812LNL2</accession>
<organism evidence="1 2">
    <name type="scientific">Symbiodinium natans</name>
    <dbReference type="NCBI Taxonomy" id="878477"/>
    <lineage>
        <taxon>Eukaryota</taxon>
        <taxon>Sar</taxon>
        <taxon>Alveolata</taxon>
        <taxon>Dinophyceae</taxon>
        <taxon>Suessiales</taxon>
        <taxon>Symbiodiniaceae</taxon>
        <taxon>Symbiodinium</taxon>
    </lineage>
</organism>
<dbReference type="Proteomes" id="UP000604046">
    <property type="component" value="Unassembled WGS sequence"/>
</dbReference>
<dbReference type="AlphaFoldDB" id="A0A812LNL2"/>
<dbReference type="OrthoDB" id="434324at2759"/>
<comment type="caution">
    <text evidence="1">The sequence shown here is derived from an EMBL/GenBank/DDBJ whole genome shotgun (WGS) entry which is preliminary data.</text>
</comment>
<reference evidence="1" key="1">
    <citation type="submission" date="2021-02" db="EMBL/GenBank/DDBJ databases">
        <authorList>
            <person name="Dougan E. K."/>
            <person name="Rhodes N."/>
            <person name="Thang M."/>
            <person name="Chan C."/>
        </authorList>
    </citation>
    <scope>NUCLEOTIDE SEQUENCE</scope>
</reference>